<evidence type="ECO:0000313" key="2">
    <source>
        <dbReference type="EMBL" id="KAF6291033.1"/>
    </source>
</evidence>
<keyword evidence="3" id="KW-1185">Reference proteome</keyword>
<feature type="region of interest" description="Disordered" evidence="1">
    <location>
        <begin position="33"/>
        <end position="84"/>
    </location>
</feature>
<reference evidence="2 3" key="1">
    <citation type="journal article" date="2020" name="Nature">
        <title>Six reference-quality genomes reveal evolution of bat adaptations.</title>
        <authorList>
            <person name="Jebb D."/>
            <person name="Huang Z."/>
            <person name="Pippel M."/>
            <person name="Hughes G.M."/>
            <person name="Lavrichenko K."/>
            <person name="Devanna P."/>
            <person name="Winkler S."/>
            <person name="Jermiin L.S."/>
            <person name="Skirmuntt E.C."/>
            <person name="Katzourakis A."/>
            <person name="Burkitt-Gray L."/>
            <person name="Ray D.A."/>
            <person name="Sullivan K.A.M."/>
            <person name="Roscito J.G."/>
            <person name="Kirilenko B.M."/>
            <person name="Davalos L.M."/>
            <person name="Corthals A.P."/>
            <person name="Power M.L."/>
            <person name="Jones G."/>
            <person name="Ransome R.D."/>
            <person name="Dechmann D.K.N."/>
            <person name="Locatelli A.G."/>
            <person name="Puechmaille S.J."/>
            <person name="Fedrigo O."/>
            <person name="Jarvis E.D."/>
            <person name="Hiller M."/>
            <person name="Vernes S.C."/>
            <person name="Myers E.W."/>
            <person name="Teeling E.C."/>
        </authorList>
    </citation>
    <scope>NUCLEOTIDE SEQUENCE [LARGE SCALE GENOMIC DNA]</scope>
    <source>
        <strain evidence="2">MMyoMyo1</strain>
        <tissue evidence="2">Flight muscle</tissue>
    </source>
</reference>
<organism evidence="2 3">
    <name type="scientific">Myotis myotis</name>
    <name type="common">Greater mouse-eared bat</name>
    <name type="synonym">Vespertilio myotis</name>
    <dbReference type="NCBI Taxonomy" id="51298"/>
    <lineage>
        <taxon>Eukaryota</taxon>
        <taxon>Metazoa</taxon>
        <taxon>Chordata</taxon>
        <taxon>Craniata</taxon>
        <taxon>Vertebrata</taxon>
        <taxon>Euteleostomi</taxon>
        <taxon>Mammalia</taxon>
        <taxon>Eutheria</taxon>
        <taxon>Laurasiatheria</taxon>
        <taxon>Chiroptera</taxon>
        <taxon>Yangochiroptera</taxon>
        <taxon>Vespertilionidae</taxon>
        <taxon>Myotis</taxon>
    </lineage>
</organism>
<gene>
    <name evidence="2" type="ORF">mMyoMyo1_009403</name>
</gene>
<comment type="caution">
    <text evidence="2">The sequence shown here is derived from an EMBL/GenBank/DDBJ whole genome shotgun (WGS) entry which is preliminary data.</text>
</comment>
<dbReference type="EMBL" id="JABWUV010000018">
    <property type="protein sequence ID" value="KAF6291033.1"/>
    <property type="molecule type" value="Genomic_DNA"/>
</dbReference>
<proteinExistence type="predicted"/>
<accession>A0A7J7SS23</accession>
<protein>
    <submittedName>
        <fullName evidence="2">Uncharacterized protein</fullName>
    </submittedName>
</protein>
<evidence type="ECO:0000313" key="3">
    <source>
        <dbReference type="Proteomes" id="UP000527355"/>
    </source>
</evidence>
<dbReference type="Proteomes" id="UP000527355">
    <property type="component" value="Unassembled WGS sequence"/>
</dbReference>
<evidence type="ECO:0000256" key="1">
    <source>
        <dbReference type="SAM" id="MobiDB-lite"/>
    </source>
</evidence>
<feature type="region of interest" description="Disordered" evidence="1">
    <location>
        <begin position="116"/>
        <end position="138"/>
    </location>
</feature>
<dbReference type="AlphaFoldDB" id="A0A7J7SS23"/>
<sequence length="182" mass="19989">MAARVRFLLLARIPTAVTPRVAWKPRSHRMLHVYRGPSSPRRKGTSLAAAGGGASSDSSRWRPRSERRRSLSPPQRNAGSRRRTPVFCFGAAGEGGPRNLKVLLTTARATEPALKPGSVLLPAPQPHRGRSWGTPCAPGRRRTSRLRFLAVLVAPAESLVVNSYLKRHNQSPSLPCQQLQRL</sequence>
<name>A0A7J7SS23_MYOMY</name>